<feature type="compositionally biased region" description="Polar residues" evidence="9">
    <location>
        <begin position="186"/>
        <end position="200"/>
    </location>
</feature>
<keyword evidence="5 8" id="KW-0863">Zinc-finger</keyword>
<gene>
    <name evidence="11" type="ORF">SSX86_020835</name>
</gene>
<dbReference type="PANTHER" id="PTHR15710:SF132">
    <property type="entry name" value="E3 UBIQUITIN-PROTEIN LIGASE MPSR1"/>
    <property type="match status" value="1"/>
</dbReference>
<reference evidence="11 12" key="1">
    <citation type="submission" date="2024-04" db="EMBL/GenBank/DDBJ databases">
        <title>The reference genome of an endangered Asteraceae, Deinandra increscens subsp. villosa, native to the Central Coast of California.</title>
        <authorList>
            <person name="Guilliams M."/>
            <person name="Hasenstab-Lehman K."/>
            <person name="Meyer R."/>
            <person name="Mcevoy S."/>
        </authorList>
    </citation>
    <scope>NUCLEOTIDE SEQUENCE [LARGE SCALE GENOMIC DNA]</scope>
    <source>
        <tissue evidence="11">Leaf</tissue>
    </source>
</reference>
<evidence type="ECO:0000259" key="10">
    <source>
        <dbReference type="PROSITE" id="PS50089"/>
    </source>
</evidence>
<evidence type="ECO:0000256" key="4">
    <source>
        <dbReference type="ARBA" id="ARBA00022723"/>
    </source>
</evidence>
<dbReference type="GO" id="GO:0016567">
    <property type="term" value="P:protein ubiquitination"/>
    <property type="evidence" value="ECO:0007669"/>
    <property type="project" value="TreeGrafter"/>
</dbReference>
<dbReference type="SMART" id="SM00184">
    <property type="entry name" value="RING"/>
    <property type="match status" value="1"/>
</dbReference>
<name>A0AAP0CNM2_9ASTR</name>
<dbReference type="InterPro" id="IPR013083">
    <property type="entry name" value="Znf_RING/FYVE/PHD"/>
</dbReference>
<feature type="domain" description="RING-type" evidence="10">
    <location>
        <begin position="112"/>
        <end position="153"/>
    </location>
</feature>
<dbReference type="EC" id="2.3.2.27" evidence="2"/>
<comment type="catalytic activity">
    <reaction evidence="1">
        <text>S-ubiquitinyl-[E2 ubiquitin-conjugating enzyme]-L-cysteine + [acceptor protein]-L-lysine = [E2 ubiquitin-conjugating enzyme]-L-cysteine + N(6)-ubiquitinyl-[acceptor protein]-L-lysine.</text>
        <dbReference type="EC" id="2.3.2.27"/>
    </reaction>
</comment>
<evidence type="ECO:0000256" key="6">
    <source>
        <dbReference type="ARBA" id="ARBA00022786"/>
    </source>
</evidence>
<keyword evidence="7" id="KW-0862">Zinc</keyword>
<protein>
    <recommendedName>
        <fullName evidence="2">RING-type E3 ubiquitin transferase</fullName>
        <ecNumber evidence="2">2.3.2.27</ecNumber>
    </recommendedName>
</protein>
<dbReference type="AlphaFoldDB" id="A0AAP0CNM2"/>
<evidence type="ECO:0000256" key="9">
    <source>
        <dbReference type="SAM" id="MobiDB-lite"/>
    </source>
</evidence>
<evidence type="ECO:0000256" key="3">
    <source>
        <dbReference type="ARBA" id="ARBA00022679"/>
    </source>
</evidence>
<proteinExistence type="predicted"/>
<dbReference type="GO" id="GO:0005737">
    <property type="term" value="C:cytoplasm"/>
    <property type="evidence" value="ECO:0007669"/>
    <property type="project" value="TreeGrafter"/>
</dbReference>
<evidence type="ECO:0000256" key="7">
    <source>
        <dbReference type="ARBA" id="ARBA00022833"/>
    </source>
</evidence>
<keyword evidence="4" id="KW-0479">Metal-binding</keyword>
<sequence>MASEASSFIERLIAMPFFTAFTSAAPESTSNHDSENPDHESTIRRSIDRIILINLVMQGMMVIGGSATDFDSVLDDLMRKEGHPPASQASIDGMAVMEVKGTDEIESLGGECVICLEEWRVGDVAKEMPCKHKFHGGCLDTWLQIHGSCPLCRHKMPVSDDSDKKIGDESGRRRRGIWVTLAFGNGRSSSEAESLNQESSVESDES</sequence>
<dbReference type="InterPro" id="IPR001841">
    <property type="entry name" value="Znf_RING"/>
</dbReference>
<evidence type="ECO:0000256" key="2">
    <source>
        <dbReference type="ARBA" id="ARBA00012483"/>
    </source>
</evidence>
<keyword evidence="6" id="KW-0833">Ubl conjugation pathway</keyword>
<dbReference type="PANTHER" id="PTHR15710">
    <property type="entry name" value="E3 UBIQUITIN-PROTEIN LIGASE PRAJA"/>
    <property type="match status" value="1"/>
</dbReference>
<evidence type="ECO:0000256" key="1">
    <source>
        <dbReference type="ARBA" id="ARBA00000900"/>
    </source>
</evidence>
<dbReference type="Proteomes" id="UP001408789">
    <property type="component" value="Unassembled WGS sequence"/>
</dbReference>
<dbReference type="Pfam" id="PF13639">
    <property type="entry name" value="zf-RING_2"/>
    <property type="match status" value="1"/>
</dbReference>
<evidence type="ECO:0000256" key="5">
    <source>
        <dbReference type="ARBA" id="ARBA00022771"/>
    </source>
</evidence>
<evidence type="ECO:0000256" key="8">
    <source>
        <dbReference type="PROSITE-ProRule" id="PRU00175"/>
    </source>
</evidence>
<keyword evidence="3" id="KW-0808">Transferase</keyword>
<dbReference type="EMBL" id="JBCNJP010000020">
    <property type="protein sequence ID" value="KAK9060131.1"/>
    <property type="molecule type" value="Genomic_DNA"/>
</dbReference>
<evidence type="ECO:0000313" key="11">
    <source>
        <dbReference type="EMBL" id="KAK9060131.1"/>
    </source>
</evidence>
<dbReference type="SUPFAM" id="SSF57850">
    <property type="entry name" value="RING/U-box"/>
    <property type="match status" value="1"/>
</dbReference>
<feature type="region of interest" description="Disordered" evidence="9">
    <location>
        <begin position="186"/>
        <end position="206"/>
    </location>
</feature>
<dbReference type="FunFam" id="3.30.40.10:FF:000127">
    <property type="entry name" value="E3 ubiquitin-protein ligase RNF181"/>
    <property type="match status" value="1"/>
</dbReference>
<dbReference type="PROSITE" id="PS50089">
    <property type="entry name" value="ZF_RING_2"/>
    <property type="match status" value="1"/>
</dbReference>
<dbReference type="GO" id="GO:0061630">
    <property type="term" value="F:ubiquitin protein ligase activity"/>
    <property type="evidence" value="ECO:0007669"/>
    <property type="project" value="UniProtKB-EC"/>
</dbReference>
<organism evidence="11 12">
    <name type="scientific">Deinandra increscens subsp. villosa</name>
    <dbReference type="NCBI Taxonomy" id="3103831"/>
    <lineage>
        <taxon>Eukaryota</taxon>
        <taxon>Viridiplantae</taxon>
        <taxon>Streptophyta</taxon>
        <taxon>Embryophyta</taxon>
        <taxon>Tracheophyta</taxon>
        <taxon>Spermatophyta</taxon>
        <taxon>Magnoliopsida</taxon>
        <taxon>eudicotyledons</taxon>
        <taxon>Gunneridae</taxon>
        <taxon>Pentapetalae</taxon>
        <taxon>asterids</taxon>
        <taxon>campanulids</taxon>
        <taxon>Asterales</taxon>
        <taxon>Asteraceae</taxon>
        <taxon>Asteroideae</taxon>
        <taxon>Heliantheae alliance</taxon>
        <taxon>Madieae</taxon>
        <taxon>Madiinae</taxon>
        <taxon>Deinandra</taxon>
    </lineage>
</organism>
<evidence type="ECO:0000313" key="12">
    <source>
        <dbReference type="Proteomes" id="UP001408789"/>
    </source>
</evidence>
<dbReference type="Gene3D" id="3.30.40.10">
    <property type="entry name" value="Zinc/RING finger domain, C3HC4 (zinc finger)"/>
    <property type="match status" value="1"/>
</dbReference>
<comment type="caution">
    <text evidence="11">The sequence shown here is derived from an EMBL/GenBank/DDBJ whole genome shotgun (WGS) entry which is preliminary data.</text>
</comment>
<dbReference type="GO" id="GO:0008270">
    <property type="term" value="F:zinc ion binding"/>
    <property type="evidence" value="ECO:0007669"/>
    <property type="project" value="UniProtKB-KW"/>
</dbReference>
<accession>A0AAP0CNM2</accession>
<keyword evidence="12" id="KW-1185">Reference proteome</keyword>